<dbReference type="PATRIC" id="fig|582680.7.peg.2876"/>
<evidence type="ECO:0000256" key="2">
    <source>
        <dbReference type="ARBA" id="ARBA00022475"/>
    </source>
</evidence>
<keyword evidence="8" id="KW-0443">Lipid metabolism</keyword>
<keyword evidence="7 13" id="KW-1133">Transmembrane helix</keyword>
<feature type="transmembrane region" description="Helical" evidence="13">
    <location>
        <begin position="41"/>
        <end position="60"/>
    </location>
</feature>
<dbReference type="Proteomes" id="UP000033448">
    <property type="component" value="Unassembled WGS sequence"/>
</dbReference>
<keyword evidence="4 15" id="KW-0808">Transferase</keyword>
<dbReference type="Pfam" id="PF13396">
    <property type="entry name" value="PLDc_N"/>
    <property type="match status" value="1"/>
</dbReference>
<evidence type="ECO:0000256" key="13">
    <source>
        <dbReference type="SAM" id="Phobius"/>
    </source>
</evidence>
<dbReference type="InterPro" id="IPR025202">
    <property type="entry name" value="PLD-like_dom"/>
</dbReference>
<evidence type="ECO:0000256" key="4">
    <source>
        <dbReference type="ARBA" id="ARBA00022679"/>
    </source>
</evidence>
<evidence type="ECO:0000256" key="6">
    <source>
        <dbReference type="ARBA" id="ARBA00022737"/>
    </source>
</evidence>
<reference evidence="15 16" key="1">
    <citation type="submission" date="2015-02" db="EMBL/GenBank/DDBJ databases">
        <title>Draft genome sequences of ten Microbacterium spp. with emphasis on heavy metal contaminated environments.</title>
        <authorList>
            <person name="Corretto E."/>
        </authorList>
    </citation>
    <scope>NUCLEOTIDE SEQUENCE [LARGE SCALE GENOMIC DNA]</scope>
    <source>
        <strain evidence="15 16">DSM 23848</strain>
    </source>
</reference>
<evidence type="ECO:0000256" key="12">
    <source>
        <dbReference type="NCBIfam" id="TIGR04265"/>
    </source>
</evidence>
<evidence type="ECO:0000256" key="11">
    <source>
        <dbReference type="ARBA" id="ARBA00023264"/>
    </source>
</evidence>
<dbReference type="PANTHER" id="PTHR21248">
    <property type="entry name" value="CARDIOLIPIN SYNTHASE"/>
    <property type="match status" value="1"/>
</dbReference>
<protein>
    <recommendedName>
        <fullName evidence="12">Cardiolipin synthase</fullName>
        <ecNumber evidence="12">2.7.8.-</ecNumber>
    </recommendedName>
</protein>
<evidence type="ECO:0000256" key="7">
    <source>
        <dbReference type="ARBA" id="ARBA00022989"/>
    </source>
</evidence>
<evidence type="ECO:0000256" key="8">
    <source>
        <dbReference type="ARBA" id="ARBA00023098"/>
    </source>
</evidence>
<dbReference type="SMART" id="SM00155">
    <property type="entry name" value="PLDc"/>
    <property type="match status" value="2"/>
</dbReference>
<dbReference type="AlphaFoldDB" id="A0A0F0KKJ7"/>
<evidence type="ECO:0000313" key="16">
    <source>
        <dbReference type="Proteomes" id="UP000033448"/>
    </source>
</evidence>
<sequence length="486" mass="55032">MTPDAWPWWIVAFGIAVDITIRVIAIIVVPRNRRPTAATAWLLAIYFIPYIGVLLFLLIGNPRLPRARRKKQELINETIAEVTKDLHLGTPRPGTPEWLGSLIGMNQRLGALPLSGDNGAHLISDYQTSLDTMADAIRSAQKYVHVEFYILQSDASTDNFFRAMEETAARGVPVRVLLDHWANRWKPRYKQTIRRLDAMGADWHLMLPVQPLKGRTQRPDLRNHRKLLVVDSEVAFLGSQNVTDSTYNLPKNIKRGLHWVDLMVRVDGPVVASVNAVFLSDWYSETDTVPETVDFIPLGRGSGDLDCQIVPSGPGFEAENNLRLFLGLLYGARRKIMIVSPYFVPDEALLLAVSTACDRGLQVELFVSEEGDQAVVYHAQRSYYEALLRAGVRIWMYRKPYILHTKSLTIDDDIAVIGSSNMDMRSFGLNLEISMLVRGEEFVQEVRAVEDHYRALSRELTLEEWLQQPLRSTVLDNLARLTSSLQ</sequence>
<dbReference type="Gene3D" id="3.30.870.10">
    <property type="entry name" value="Endonuclease Chain A"/>
    <property type="match status" value="2"/>
</dbReference>
<dbReference type="GO" id="GO:0032049">
    <property type="term" value="P:cardiolipin biosynthetic process"/>
    <property type="evidence" value="ECO:0007669"/>
    <property type="project" value="UniProtKB-UniRule"/>
</dbReference>
<evidence type="ECO:0000256" key="5">
    <source>
        <dbReference type="ARBA" id="ARBA00022692"/>
    </source>
</evidence>
<keyword evidence="3" id="KW-0444">Lipid biosynthesis</keyword>
<feature type="domain" description="PLD phosphodiesterase" evidence="14">
    <location>
        <begin position="399"/>
        <end position="426"/>
    </location>
</feature>
<dbReference type="RefSeq" id="WP_045251494.1">
    <property type="nucleotide sequence ID" value="NZ_CP099706.1"/>
</dbReference>
<evidence type="ECO:0000256" key="9">
    <source>
        <dbReference type="ARBA" id="ARBA00023136"/>
    </source>
</evidence>
<dbReference type="InterPro" id="IPR022924">
    <property type="entry name" value="Cardiolipin_synthase"/>
</dbReference>
<evidence type="ECO:0000256" key="3">
    <source>
        <dbReference type="ARBA" id="ARBA00022516"/>
    </source>
</evidence>
<evidence type="ECO:0000256" key="10">
    <source>
        <dbReference type="ARBA" id="ARBA00023209"/>
    </source>
</evidence>
<accession>A0A0F0KKJ7</accession>
<keyword evidence="2" id="KW-1003">Cell membrane</keyword>
<dbReference type="InterPro" id="IPR027379">
    <property type="entry name" value="CLS_N"/>
</dbReference>
<keyword evidence="9 13" id="KW-0472">Membrane</keyword>
<dbReference type="PANTHER" id="PTHR21248:SF22">
    <property type="entry name" value="PHOSPHOLIPASE D"/>
    <property type="match status" value="1"/>
</dbReference>
<comment type="subcellular location">
    <subcellularLocation>
        <location evidence="1">Cell membrane</location>
        <topology evidence="1">Multi-pass membrane protein</topology>
    </subcellularLocation>
</comment>
<dbReference type="GO" id="GO:0005886">
    <property type="term" value="C:plasma membrane"/>
    <property type="evidence" value="ECO:0007669"/>
    <property type="project" value="UniProtKB-SubCell"/>
</dbReference>
<dbReference type="Pfam" id="PF13091">
    <property type="entry name" value="PLDc_2"/>
    <property type="match status" value="2"/>
</dbReference>
<evidence type="ECO:0000313" key="15">
    <source>
        <dbReference type="EMBL" id="KJL19776.1"/>
    </source>
</evidence>
<dbReference type="InterPro" id="IPR001736">
    <property type="entry name" value="PLipase_D/transphosphatidylase"/>
</dbReference>
<dbReference type="SUPFAM" id="SSF56024">
    <property type="entry name" value="Phospholipase D/nuclease"/>
    <property type="match status" value="2"/>
</dbReference>
<keyword evidence="6" id="KW-0677">Repeat</keyword>
<feature type="domain" description="PLD phosphodiesterase" evidence="14">
    <location>
        <begin position="219"/>
        <end position="246"/>
    </location>
</feature>
<organism evidence="15 16">
    <name type="scientific">Microbacterium azadirachtae</name>
    <dbReference type="NCBI Taxonomy" id="582680"/>
    <lineage>
        <taxon>Bacteria</taxon>
        <taxon>Bacillati</taxon>
        <taxon>Actinomycetota</taxon>
        <taxon>Actinomycetes</taxon>
        <taxon>Micrococcales</taxon>
        <taxon>Microbacteriaceae</taxon>
        <taxon>Microbacterium</taxon>
    </lineage>
</organism>
<name>A0A0F0KKJ7_9MICO</name>
<dbReference type="EC" id="2.7.8.-" evidence="12"/>
<evidence type="ECO:0000256" key="1">
    <source>
        <dbReference type="ARBA" id="ARBA00004651"/>
    </source>
</evidence>
<dbReference type="GO" id="GO:0008808">
    <property type="term" value="F:cardiolipin synthase activity"/>
    <property type="evidence" value="ECO:0007669"/>
    <property type="project" value="UniProtKB-UniRule"/>
</dbReference>
<evidence type="ECO:0000259" key="14">
    <source>
        <dbReference type="PROSITE" id="PS50035"/>
    </source>
</evidence>
<dbReference type="EMBL" id="JYIT01000083">
    <property type="protein sequence ID" value="KJL19776.1"/>
    <property type="molecule type" value="Genomic_DNA"/>
</dbReference>
<keyword evidence="11" id="KW-1208">Phospholipid metabolism</keyword>
<keyword evidence="16" id="KW-1185">Reference proteome</keyword>
<proteinExistence type="predicted"/>
<comment type="caution">
    <text evidence="15">The sequence shown here is derived from an EMBL/GenBank/DDBJ whole genome shotgun (WGS) entry which is preliminary data.</text>
</comment>
<keyword evidence="10" id="KW-0594">Phospholipid biosynthesis</keyword>
<gene>
    <name evidence="15" type="primary">clsA</name>
    <name evidence="15" type="ORF">RL72_02819</name>
</gene>
<dbReference type="NCBIfam" id="TIGR04265">
    <property type="entry name" value="bac_cardiolipin"/>
    <property type="match status" value="1"/>
</dbReference>
<keyword evidence="5 13" id="KW-0812">Transmembrane</keyword>
<feature type="transmembrane region" description="Helical" evidence="13">
    <location>
        <begin position="6"/>
        <end position="29"/>
    </location>
</feature>
<dbReference type="CDD" id="cd09158">
    <property type="entry name" value="PLDc_EcCLS_like_2"/>
    <property type="match status" value="1"/>
</dbReference>
<dbReference type="PROSITE" id="PS50035">
    <property type="entry name" value="PLD"/>
    <property type="match status" value="2"/>
</dbReference>
<dbReference type="OrthoDB" id="9762009at2"/>